<name>A0A319CBY5_9EURO</name>
<dbReference type="EMBL" id="KZ821700">
    <property type="protein sequence ID" value="PYH81679.1"/>
    <property type="molecule type" value="Genomic_DNA"/>
</dbReference>
<sequence length="88" mass="9770">MHLLHSILVLFILPISSPTFVSSVSYPPLLYSYLLPGISLGDIRSLGVLDTLGNIDRHAPTCHYLVQSTVLSSYNILQYTLIDTRLVI</sequence>
<evidence type="ECO:0008006" key="4">
    <source>
        <dbReference type="Google" id="ProtNLM"/>
    </source>
</evidence>
<dbReference type="Proteomes" id="UP000248340">
    <property type="component" value="Unassembled WGS sequence"/>
</dbReference>
<proteinExistence type="predicted"/>
<reference evidence="2 3" key="1">
    <citation type="submission" date="2016-12" db="EMBL/GenBank/DDBJ databases">
        <title>The genomes of Aspergillus section Nigri reveals drivers in fungal speciation.</title>
        <authorList>
            <consortium name="DOE Joint Genome Institute"/>
            <person name="Vesth T.C."/>
            <person name="Nybo J."/>
            <person name="Theobald S."/>
            <person name="Brandl J."/>
            <person name="Frisvad J.C."/>
            <person name="Nielsen K.F."/>
            <person name="Lyhne E.K."/>
            <person name="Kogle M.E."/>
            <person name="Kuo A."/>
            <person name="Riley R."/>
            <person name="Clum A."/>
            <person name="Nolan M."/>
            <person name="Lipzen A."/>
            <person name="Salamov A."/>
            <person name="Henrissat B."/>
            <person name="Wiebenga A."/>
            <person name="De Vries R.P."/>
            <person name="Grigoriev I.V."/>
            <person name="Mortensen U.H."/>
            <person name="Andersen M.R."/>
            <person name="Baker S.E."/>
        </authorList>
    </citation>
    <scope>NUCLEOTIDE SEQUENCE [LARGE SCALE GENOMIC DNA]</scope>
    <source>
        <strain evidence="2 3">CBS 121591</strain>
    </source>
</reference>
<feature type="chain" id="PRO_5016404751" description="Secreted protein" evidence="1">
    <location>
        <begin position="24"/>
        <end position="88"/>
    </location>
</feature>
<organism evidence="2 3">
    <name type="scientific">Aspergillus uvarum CBS 121591</name>
    <dbReference type="NCBI Taxonomy" id="1448315"/>
    <lineage>
        <taxon>Eukaryota</taxon>
        <taxon>Fungi</taxon>
        <taxon>Dikarya</taxon>
        <taxon>Ascomycota</taxon>
        <taxon>Pezizomycotina</taxon>
        <taxon>Eurotiomycetes</taxon>
        <taxon>Eurotiomycetidae</taxon>
        <taxon>Eurotiales</taxon>
        <taxon>Aspergillaceae</taxon>
        <taxon>Aspergillus</taxon>
        <taxon>Aspergillus subgen. Circumdati</taxon>
    </lineage>
</organism>
<feature type="signal peptide" evidence="1">
    <location>
        <begin position="1"/>
        <end position="23"/>
    </location>
</feature>
<evidence type="ECO:0000313" key="2">
    <source>
        <dbReference type="EMBL" id="PYH81679.1"/>
    </source>
</evidence>
<dbReference type="RefSeq" id="XP_025491879.1">
    <property type="nucleotide sequence ID" value="XM_025641543.1"/>
</dbReference>
<gene>
    <name evidence="2" type="ORF">BO82DRAFT_77765</name>
</gene>
<evidence type="ECO:0000256" key="1">
    <source>
        <dbReference type="SAM" id="SignalP"/>
    </source>
</evidence>
<keyword evidence="3" id="KW-1185">Reference proteome</keyword>
<accession>A0A319CBY5</accession>
<dbReference type="AlphaFoldDB" id="A0A319CBY5"/>
<dbReference type="VEuPathDB" id="FungiDB:BO82DRAFT_77765"/>
<evidence type="ECO:0000313" key="3">
    <source>
        <dbReference type="Proteomes" id="UP000248340"/>
    </source>
</evidence>
<dbReference type="GeneID" id="37144285"/>
<keyword evidence="1" id="KW-0732">Signal</keyword>
<protein>
    <recommendedName>
        <fullName evidence="4">Secreted protein</fullName>
    </recommendedName>
</protein>